<evidence type="ECO:0000259" key="4">
    <source>
        <dbReference type="SMART" id="SM00460"/>
    </source>
</evidence>
<keyword evidence="3" id="KW-0106">Calcium</keyword>
<dbReference type="AlphaFoldDB" id="A0A3B5PRR5"/>
<dbReference type="Proteomes" id="UP000002852">
    <property type="component" value="Unassembled WGS sequence"/>
</dbReference>
<dbReference type="GeneTree" id="ENSGT01050000244866"/>
<feature type="active site" evidence="2">
    <location>
        <position position="173"/>
    </location>
</feature>
<dbReference type="InterPro" id="IPR002931">
    <property type="entry name" value="Transglutaminase-like"/>
</dbReference>
<reference evidence="6" key="1">
    <citation type="submission" date="2012-01" db="EMBL/GenBank/DDBJ databases">
        <authorList>
            <person name="Walter R."/>
            <person name="Schartl M."/>
            <person name="Warren W."/>
        </authorList>
    </citation>
    <scope>NUCLEOTIDE SEQUENCE [LARGE SCALE GENOMIC DNA]</scope>
    <source>
        <strain evidence="6">JP 163 A</strain>
    </source>
</reference>
<dbReference type="SUPFAM" id="SSF54001">
    <property type="entry name" value="Cysteine proteinases"/>
    <property type="match status" value="1"/>
</dbReference>
<dbReference type="InParanoid" id="A0A3B5PRR5"/>
<name>A0A3B5PRR5_XIPMA</name>
<feature type="binding site" evidence="3">
    <location>
        <position position="213"/>
    </location>
    <ligand>
        <name>Ca(2+)</name>
        <dbReference type="ChEBI" id="CHEBI:29108"/>
    </ligand>
</feature>
<dbReference type="SUPFAM" id="SSF49309">
    <property type="entry name" value="Transglutaminase, two C-terminal domains"/>
    <property type="match status" value="2"/>
</dbReference>
<dbReference type="PANTHER" id="PTHR11590">
    <property type="entry name" value="PROTEIN-GLUTAMINE GAMMA-GLUTAMYLTRANSFERASE"/>
    <property type="match status" value="1"/>
</dbReference>
<keyword evidence="6" id="KW-1185">Reference proteome</keyword>
<dbReference type="Pfam" id="PF01841">
    <property type="entry name" value="Transglut_core"/>
    <property type="match status" value="1"/>
</dbReference>
<dbReference type="InterPro" id="IPR023608">
    <property type="entry name" value="Transglutaminase_animal"/>
</dbReference>
<dbReference type="OMA" id="WHACMIS"/>
<dbReference type="InterPro" id="IPR013783">
    <property type="entry name" value="Ig-like_fold"/>
</dbReference>
<dbReference type="SMART" id="SM00460">
    <property type="entry name" value="TGc"/>
    <property type="match status" value="1"/>
</dbReference>
<dbReference type="InterPro" id="IPR038765">
    <property type="entry name" value="Papain-like_cys_pep_sf"/>
</dbReference>
<feature type="active site" evidence="2">
    <location>
        <position position="148"/>
    </location>
</feature>
<evidence type="ECO:0000256" key="2">
    <source>
        <dbReference type="PIRSR" id="PIRSR000459-1"/>
    </source>
</evidence>
<dbReference type="Gene3D" id="3.90.260.10">
    <property type="entry name" value="Transglutaminase-like"/>
    <property type="match status" value="1"/>
</dbReference>
<dbReference type="Gene3D" id="2.60.40.10">
    <property type="entry name" value="Immunoglobulins"/>
    <property type="match status" value="2"/>
</dbReference>
<dbReference type="FunFam" id="2.60.40.10:FF:000090">
    <property type="entry name" value="Protein-glutamine gamma-glutamyltransferase 2"/>
    <property type="match status" value="1"/>
</dbReference>
<dbReference type="InterPro" id="IPR008958">
    <property type="entry name" value="Transglutaminase_C"/>
</dbReference>
<protein>
    <submittedName>
        <fullName evidence="5">Protein-glutamine gamma-glutamyltransferase E-like</fullName>
    </submittedName>
</protein>
<reference evidence="5" key="4">
    <citation type="submission" date="2025-09" db="UniProtKB">
        <authorList>
            <consortium name="Ensembl"/>
        </authorList>
    </citation>
    <scope>IDENTIFICATION</scope>
    <source>
        <strain evidence="5">JP 163 A</strain>
    </source>
</reference>
<evidence type="ECO:0000256" key="1">
    <source>
        <dbReference type="ARBA" id="ARBA00005968"/>
    </source>
</evidence>
<feature type="binding site" evidence="3">
    <location>
        <position position="262"/>
    </location>
    <ligand>
        <name>Ca(2+)</name>
        <dbReference type="ChEBI" id="CHEBI:29108"/>
    </ligand>
</feature>
<dbReference type="GO" id="GO:0003810">
    <property type="term" value="F:protein-glutamine gamma-glutamyltransferase activity"/>
    <property type="evidence" value="ECO:0007669"/>
    <property type="project" value="InterPro"/>
</dbReference>
<comment type="cofactor">
    <cofactor evidence="3">
        <name>Ca(2+)</name>
        <dbReference type="ChEBI" id="CHEBI:29108"/>
    </cofactor>
    <text evidence="3">Binds 1 Ca(2+) ion per subunit.</text>
</comment>
<dbReference type="PANTHER" id="PTHR11590:SF81">
    <property type="entry name" value="PROTEIN-GLUTAMINE GAMMA-GLUTAMYLTRANSFERASE K-LIKE ISOFORM X4"/>
    <property type="match status" value="1"/>
</dbReference>
<feature type="binding site" evidence="3">
    <location>
        <position position="215"/>
    </location>
    <ligand>
        <name>Ca(2+)</name>
        <dbReference type="ChEBI" id="CHEBI:29108"/>
    </ligand>
</feature>
<feature type="binding site" evidence="3">
    <location>
        <position position="267"/>
    </location>
    <ligand>
        <name>Ca(2+)</name>
        <dbReference type="ChEBI" id="CHEBI:29108"/>
    </ligand>
</feature>
<evidence type="ECO:0000256" key="3">
    <source>
        <dbReference type="PIRSR" id="PIRSR000459-2"/>
    </source>
</evidence>
<organism evidence="5 6">
    <name type="scientific">Xiphophorus maculatus</name>
    <name type="common">Southern platyfish</name>
    <name type="synonym">Platypoecilus maculatus</name>
    <dbReference type="NCBI Taxonomy" id="8083"/>
    <lineage>
        <taxon>Eukaryota</taxon>
        <taxon>Metazoa</taxon>
        <taxon>Chordata</taxon>
        <taxon>Craniata</taxon>
        <taxon>Vertebrata</taxon>
        <taxon>Euteleostomi</taxon>
        <taxon>Actinopterygii</taxon>
        <taxon>Neopterygii</taxon>
        <taxon>Teleostei</taxon>
        <taxon>Neoteleostei</taxon>
        <taxon>Acanthomorphata</taxon>
        <taxon>Ovalentaria</taxon>
        <taxon>Atherinomorphae</taxon>
        <taxon>Cyprinodontiformes</taxon>
        <taxon>Poeciliidae</taxon>
        <taxon>Poeciliinae</taxon>
        <taxon>Xiphophorus</taxon>
    </lineage>
</organism>
<reference evidence="6" key="2">
    <citation type="journal article" date="2013" name="Nat. Genet.">
        <title>The genome of the platyfish, Xiphophorus maculatus, provides insights into evolutionary adaptation and several complex traits.</title>
        <authorList>
            <person name="Schartl M."/>
            <person name="Walter R.B."/>
            <person name="Shen Y."/>
            <person name="Garcia T."/>
            <person name="Catchen J."/>
            <person name="Amores A."/>
            <person name="Braasch I."/>
            <person name="Chalopin D."/>
            <person name="Volff J.N."/>
            <person name="Lesch K.P."/>
            <person name="Bisazza A."/>
            <person name="Minx P."/>
            <person name="Hillier L."/>
            <person name="Wilson R.K."/>
            <person name="Fuerstenberg S."/>
            <person name="Boore J."/>
            <person name="Searle S."/>
            <person name="Postlethwait J.H."/>
            <person name="Warren W.C."/>
        </authorList>
    </citation>
    <scope>NUCLEOTIDE SEQUENCE [LARGE SCALE GENOMIC DNA]</scope>
    <source>
        <strain evidence="6">JP 163 A</strain>
    </source>
</reference>
<keyword evidence="3" id="KW-0479">Metal-binding</keyword>
<proteinExistence type="inferred from homology"/>
<dbReference type="Pfam" id="PF00927">
    <property type="entry name" value="Transglut_C"/>
    <property type="match status" value="2"/>
</dbReference>
<dbReference type="InterPro" id="IPR050779">
    <property type="entry name" value="Transglutaminase"/>
</dbReference>
<dbReference type="InterPro" id="IPR036985">
    <property type="entry name" value="Transglutaminase-like_sf"/>
</dbReference>
<dbReference type="GO" id="GO:0046872">
    <property type="term" value="F:metal ion binding"/>
    <property type="evidence" value="ECO:0007669"/>
    <property type="project" value="UniProtKB-KW"/>
</dbReference>
<comment type="similarity">
    <text evidence="1">Belongs to the transglutaminase superfamily. Transglutaminase family.</text>
</comment>
<sequence length="524" mass="58572">MVKICLKLLDLSRKHKRDPADDVSARCNPIYVSRVITNMVNKEEINDGVLRGNWSGDFKYGFPPTHWSGSYAILKQWYASFCKAVNYGQCWVFAGVMCSVMRLLGIPCRVVTNFESAHDSDANLTIDTYYGESGVRPKPSNDSVWNFHVWVEGWMRRPDLAEDGRYDGWQVLDGTPQEKSEGVFCCGPAPVAAILNGDVDLRYDVPFVFAEVNADRVTWLIKRDGSKVQMKSDTRSVGQHISTKAVGSNQRMDITSAYKHTEGSVRERDIFKYALNKLDSDSRIAVCPMAVKPEPLVINDTTNTENGHPTPQLVVKFKEESAPVKGQDVKIDLVLRSEGSAARTLSVNINVQAMTYTGQPKGNIQNEVVQKQLLPGKDLTFPIQIPYLSYSKYMVDCQTMNISAMITDLQSDEIYLASDRIVLKDPPISITVSEEARVNQILSILVTFINPISETLTGCTLTLSGTGLIDWEQTFKLEDLMPNKTMCVKLSIVPYKSGERTLLADFDCAAFRDIKTSCIINVRP</sequence>
<feature type="domain" description="Transglutaminase-like" evidence="4">
    <location>
        <begin position="82"/>
        <end position="176"/>
    </location>
</feature>
<reference evidence="5" key="3">
    <citation type="submission" date="2025-08" db="UniProtKB">
        <authorList>
            <consortium name="Ensembl"/>
        </authorList>
    </citation>
    <scope>IDENTIFICATION</scope>
    <source>
        <strain evidence="5">JP 163 A</strain>
    </source>
</reference>
<feature type="active site" evidence="2">
    <location>
        <position position="90"/>
    </location>
</feature>
<dbReference type="Ensembl" id="ENSXMAT00000040027.1">
    <property type="protein sequence ID" value="ENSXMAP00000021197.1"/>
    <property type="gene ID" value="ENSXMAG00000027196.1"/>
</dbReference>
<accession>A0A3B5PRR5</accession>
<evidence type="ECO:0000313" key="5">
    <source>
        <dbReference type="Ensembl" id="ENSXMAP00000021197.1"/>
    </source>
</evidence>
<dbReference type="PIRSF" id="PIRSF000459">
    <property type="entry name" value="TGM_EBP42"/>
    <property type="match status" value="1"/>
</dbReference>
<evidence type="ECO:0000313" key="6">
    <source>
        <dbReference type="Proteomes" id="UP000002852"/>
    </source>
</evidence>
<dbReference type="InterPro" id="IPR036238">
    <property type="entry name" value="Transglutaminase_C_sf"/>
</dbReference>
<dbReference type="FunFam" id="3.90.260.10:FF:000002">
    <property type="entry name" value="Erythrocyte membrane protein band 4.2"/>
    <property type="match status" value="1"/>
</dbReference>